<dbReference type="EMBL" id="JBHUOP010000001">
    <property type="protein sequence ID" value="MFD2839559.1"/>
    <property type="molecule type" value="Genomic_DNA"/>
</dbReference>
<feature type="transmembrane region" description="Helical" evidence="1">
    <location>
        <begin position="15"/>
        <end position="36"/>
    </location>
</feature>
<gene>
    <name evidence="3" type="ORF">ACFSYH_03140</name>
</gene>
<sequence length="175" mass="20243">MEKTLYQSRTHPKMLLGALIIQILLLALHGAVWAVWPDEIGWAWLSQWGAPIAHGIIVCLEIWFFVIPLIKWWNTKFTLTSERVRAEWGVFYKHSREIRLDRISSVSEERGIVDRFFGVGTLNFYDAAAGAQPETSGAWNEQTSSYGVRFRDVPRIRQVRKLIDEVRYPTPDLEA</sequence>
<dbReference type="InterPro" id="IPR005182">
    <property type="entry name" value="YdbS-like_PH"/>
</dbReference>
<dbReference type="Pfam" id="PF03703">
    <property type="entry name" value="bPH_2"/>
    <property type="match status" value="1"/>
</dbReference>
<organism evidence="3 4">
    <name type="scientific">Populibacterium corticicola</name>
    <dbReference type="NCBI Taxonomy" id="1812826"/>
    <lineage>
        <taxon>Bacteria</taxon>
        <taxon>Bacillati</taxon>
        <taxon>Actinomycetota</taxon>
        <taxon>Actinomycetes</taxon>
        <taxon>Micrococcales</taxon>
        <taxon>Jonesiaceae</taxon>
        <taxon>Populibacterium</taxon>
    </lineage>
</organism>
<evidence type="ECO:0000259" key="2">
    <source>
        <dbReference type="Pfam" id="PF03703"/>
    </source>
</evidence>
<keyword evidence="4" id="KW-1185">Reference proteome</keyword>
<proteinExistence type="predicted"/>
<evidence type="ECO:0000256" key="1">
    <source>
        <dbReference type="SAM" id="Phobius"/>
    </source>
</evidence>
<feature type="domain" description="YdbS-like PH" evidence="2">
    <location>
        <begin position="72"/>
        <end position="163"/>
    </location>
</feature>
<keyword evidence="1" id="KW-0472">Membrane</keyword>
<dbReference type="Proteomes" id="UP001597391">
    <property type="component" value="Unassembled WGS sequence"/>
</dbReference>
<dbReference type="PANTHER" id="PTHR34473">
    <property type="entry name" value="UPF0699 TRANSMEMBRANE PROTEIN YDBS"/>
    <property type="match status" value="1"/>
</dbReference>
<protein>
    <submittedName>
        <fullName evidence="3">PH domain-containing protein</fullName>
    </submittedName>
</protein>
<evidence type="ECO:0000313" key="4">
    <source>
        <dbReference type="Proteomes" id="UP001597391"/>
    </source>
</evidence>
<keyword evidence="1" id="KW-1133">Transmembrane helix</keyword>
<feature type="transmembrane region" description="Helical" evidence="1">
    <location>
        <begin position="48"/>
        <end position="70"/>
    </location>
</feature>
<keyword evidence="1" id="KW-0812">Transmembrane</keyword>
<comment type="caution">
    <text evidence="3">The sequence shown here is derived from an EMBL/GenBank/DDBJ whole genome shotgun (WGS) entry which is preliminary data.</text>
</comment>
<evidence type="ECO:0000313" key="3">
    <source>
        <dbReference type="EMBL" id="MFD2839559.1"/>
    </source>
</evidence>
<dbReference type="PANTHER" id="PTHR34473:SF2">
    <property type="entry name" value="UPF0699 TRANSMEMBRANE PROTEIN YDBT"/>
    <property type="match status" value="1"/>
</dbReference>
<accession>A0ABW5XEP9</accession>
<name>A0ABW5XEP9_9MICO</name>
<reference evidence="4" key="1">
    <citation type="journal article" date="2019" name="Int. J. Syst. Evol. Microbiol.">
        <title>The Global Catalogue of Microorganisms (GCM) 10K type strain sequencing project: providing services to taxonomists for standard genome sequencing and annotation.</title>
        <authorList>
            <consortium name="The Broad Institute Genomics Platform"/>
            <consortium name="The Broad Institute Genome Sequencing Center for Infectious Disease"/>
            <person name="Wu L."/>
            <person name="Ma J."/>
        </authorList>
    </citation>
    <scope>NUCLEOTIDE SEQUENCE [LARGE SCALE GENOMIC DNA]</scope>
    <source>
        <strain evidence="4">KCTC 33576</strain>
    </source>
</reference>
<dbReference type="RefSeq" id="WP_377465042.1">
    <property type="nucleotide sequence ID" value="NZ_JBHUOP010000001.1"/>
</dbReference>